<dbReference type="AlphaFoldDB" id="A0A1L7LL81"/>
<keyword evidence="3" id="KW-0812">Transmembrane</keyword>
<dbReference type="EMBL" id="AP014612">
    <property type="protein sequence ID" value="BAQ24931.1"/>
    <property type="molecule type" value="Genomic_DNA"/>
</dbReference>
<dbReference type="InterPro" id="IPR001647">
    <property type="entry name" value="HTH_TetR"/>
</dbReference>
<dbReference type="GO" id="GO:0003677">
    <property type="term" value="F:DNA binding"/>
    <property type="evidence" value="ECO:0007669"/>
    <property type="project" value="UniProtKB-UniRule"/>
</dbReference>
<feature type="transmembrane region" description="Helical" evidence="3">
    <location>
        <begin position="151"/>
        <end position="168"/>
    </location>
</feature>
<name>A0A1L7LL81_9STRE</name>
<protein>
    <submittedName>
        <fullName evidence="5">Transcriptional regulator</fullName>
    </submittedName>
</protein>
<evidence type="ECO:0000256" key="2">
    <source>
        <dbReference type="PROSITE-ProRule" id="PRU00335"/>
    </source>
</evidence>
<proteinExistence type="predicted"/>
<keyword evidence="3" id="KW-1133">Transmembrane helix</keyword>
<dbReference type="InterPro" id="IPR050624">
    <property type="entry name" value="HTH-type_Tx_Regulator"/>
</dbReference>
<keyword evidence="3" id="KW-0472">Membrane</keyword>
<keyword evidence="1 2" id="KW-0238">DNA-binding</keyword>
<dbReference type="SUPFAM" id="SSF46689">
    <property type="entry name" value="Homeodomain-like"/>
    <property type="match status" value="1"/>
</dbReference>
<evidence type="ECO:0000259" key="4">
    <source>
        <dbReference type="PROSITE" id="PS50977"/>
    </source>
</evidence>
<dbReference type="RefSeq" id="WP_128833717.1">
    <property type="nucleotide sequence ID" value="NZ_AP014612.1"/>
</dbReference>
<dbReference type="Proteomes" id="UP000217758">
    <property type="component" value="Chromosome"/>
</dbReference>
<organism evidence="5 6">
    <name type="scientific">Streptococcus troglodytae</name>
    <dbReference type="NCBI Taxonomy" id="1111760"/>
    <lineage>
        <taxon>Bacteria</taxon>
        <taxon>Bacillati</taxon>
        <taxon>Bacillota</taxon>
        <taxon>Bacilli</taxon>
        <taxon>Lactobacillales</taxon>
        <taxon>Streptococcaceae</taxon>
        <taxon>Streptococcus</taxon>
    </lineage>
</organism>
<evidence type="ECO:0000313" key="6">
    <source>
        <dbReference type="Proteomes" id="UP000217758"/>
    </source>
</evidence>
<gene>
    <name evidence="5" type="ORF">SRT_16700</name>
</gene>
<feature type="domain" description="HTH tetR-type" evidence="4">
    <location>
        <begin position="9"/>
        <end position="69"/>
    </location>
</feature>
<accession>A0A1L7LL81</accession>
<sequence>MKFTDIRYLRTEKLIFDAFVKLLSNKPYEKITIQDIADEAMINRATFYSHYADKDTLQQGIQKQMIEQLSDMIDAAQVTTEDTVKVKKAESLLSHYYHSLEKNPSIAKIVLKNISQEILQNDFSQLLHQKYDHLLTKLNVTESGEPVPTDFIVAYLTSIFVGTLMWWIQSDFDMPAKELARLVIKLISNGHLTVMGVNINRED</sequence>
<dbReference type="KEGG" id="strg:SRT_16700"/>
<keyword evidence="6" id="KW-1185">Reference proteome</keyword>
<dbReference type="Pfam" id="PF14278">
    <property type="entry name" value="TetR_C_8"/>
    <property type="match status" value="1"/>
</dbReference>
<dbReference type="PANTHER" id="PTHR43479">
    <property type="entry name" value="ACREF/ENVCD OPERON REPRESSOR-RELATED"/>
    <property type="match status" value="1"/>
</dbReference>
<evidence type="ECO:0000313" key="5">
    <source>
        <dbReference type="EMBL" id="BAQ24931.1"/>
    </source>
</evidence>
<dbReference type="PROSITE" id="PS50977">
    <property type="entry name" value="HTH_TETR_2"/>
    <property type="match status" value="1"/>
</dbReference>
<evidence type="ECO:0000256" key="1">
    <source>
        <dbReference type="ARBA" id="ARBA00023125"/>
    </source>
</evidence>
<dbReference type="PANTHER" id="PTHR43479:SF7">
    <property type="entry name" value="TETR-FAMILY TRANSCRIPTIONAL REGULATOR"/>
    <property type="match status" value="1"/>
</dbReference>
<feature type="DNA-binding region" description="H-T-H motif" evidence="2">
    <location>
        <begin position="32"/>
        <end position="51"/>
    </location>
</feature>
<evidence type="ECO:0000256" key="3">
    <source>
        <dbReference type="SAM" id="Phobius"/>
    </source>
</evidence>
<reference evidence="5 6" key="1">
    <citation type="journal article" date="2016" name="Microbiol. Immunol.">
        <title>Complete genome sequence of Streptococcus troglodytae TKU31 isolated from the oral cavity of a chimpanzee (Pan troglodytes).</title>
        <authorList>
            <person name="Okamoto M."/>
            <person name="Naito M."/>
            <person name="Miyanohara M."/>
            <person name="Imai S."/>
            <person name="Nomura Y."/>
            <person name="Saito W."/>
            <person name="Momoi Y."/>
            <person name="Takada K."/>
            <person name="Miyabe-Nishiwaki T."/>
            <person name="Tomonaga M."/>
            <person name="Hanada N."/>
        </authorList>
    </citation>
    <scope>NUCLEOTIDE SEQUENCE [LARGE SCALE GENOMIC DNA]</scope>
    <source>
        <strain evidence="6">TKU 31</strain>
    </source>
</reference>
<dbReference type="InterPro" id="IPR039532">
    <property type="entry name" value="TetR_C_Firmicutes"/>
</dbReference>
<dbReference type="Gene3D" id="1.10.357.10">
    <property type="entry name" value="Tetracycline Repressor, domain 2"/>
    <property type="match status" value="1"/>
</dbReference>
<dbReference type="Pfam" id="PF00440">
    <property type="entry name" value="TetR_N"/>
    <property type="match status" value="1"/>
</dbReference>
<dbReference type="InterPro" id="IPR009057">
    <property type="entry name" value="Homeodomain-like_sf"/>
</dbReference>